<proteinExistence type="predicted"/>
<gene>
    <name evidence="2" type="ORF">TK50_07195</name>
</gene>
<keyword evidence="1" id="KW-0175">Coiled coil</keyword>
<dbReference type="EMBL" id="JXSX01000001">
    <property type="protein sequence ID" value="KIR65251.1"/>
    <property type="molecule type" value="Genomic_DNA"/>
</dbReference>
<evidence type="ECO:0000313" key="3">
    <source>
        <dbReference type="Proteomes" id="UP000032254"/>
    </source>
</evidence>
<keyword evidence="3" id="KW-1185">Reference proteome</keyword>
<name>A0A0D0X291_9ACTN</name>
<dbReference type="InterPro" id="IPR029030">
    <property type="entry name" value="Caspase-like_dom_sf"/>
</dbReference>
<evidence type="ECO:0008006" key="4">
    <source>
        <dbReference type="Google" id="ProtNLM"/>
    </source>
</evidence>
<dbReference type="Proteomes" id="UP000032254">
    <property type="component" value="Unassembled WGS sequence"/>
</dbReference>
<dbReference type="PATRIC" id="fig|47853.6.peg.1532"/>
<evidence type="ECO:0000313" key="2">
    <source>
        <dbReference type="EMBL" id="KIR65251.1"/>
    </source>
</evidence>
<dbReference type="Gene3D" id="3.40.50.1460">
    <property type="match status" value="1"/>
</dbReference>
<dbReference type="SUPFAM" id="SSF52129">
    <property type="entry name" value="Caspase-like"/>
    <property type="match status" value="1"/>
</dbReference>
<dbReference type="InterPro" id="IPR011990">
    <property type="entry name" value="TPR-like_helical_dom_sf"/>
</dbReference>
<reference evidence="2 3" key="1">
    <citation type="submission" date="2015-01" db="EMBL/GenBank/DDBJ databases">
        <title>Sequencing and annotation of Micromonospora carbonacea strain JXNU-1 genome.</title>
        <authorList>
            <person name="Long Z."/>
            <person name="Huang Y."/>
            <person name="Jiang Y."/>
        </authorList>
    </citation>
    <scope>NUCLEOTIDE SEQUENCE [LARGE SCALE GENOMIC DNA]</scope>
    <source>
        <strain evidence="2 3">JXNU-1</strain>
    </source>
</reference>
<protein>
    <recommendedName>
        <fullName evidence="4">Caspase domain-containing protein</fullName>
    </recommendedName>
</protein>
<comment type="caution">
    <text evidence="2">The sequence shown here is derived from an EMBL/GenBank/DDBJ whole genome shotgun (WGS) entry which is preliminary data.</text>
</comment>
<feature type="coiled-coil region" evidence="1">
    <location>
        <begin position="1035"/>
        <end position="1062"/>
    </location>
</feature>
<dbReference type="SUPFAM" id="SSF48452">
    <property type="entry name" value="TPR-like"/>
    <property type="match status" value="1"/>
</dbReference>
<organism evidence="2 3">
    <name type="scientific">Micromonospora haikouensis</name>
    <dbReference type="NCBI Taxonomy" id="686309"/>
    <lineage>
        <taxon>Bacteria</taxon>
        <taxon>Bacillati</taxon>
        <taxon>Actinomycetota</taxon>
        <taxon>Actinomycetes</taxon>
        <taxon>Micromonosporales</taxon>
        <taxon>Micromonosporaceae</taxon>
        <taxon>Micromonospora</taxon>
    </lineage>
</organism>
<sequence>MLFGVETYPNTSLEPVPAAPRNTGALRRSFADPELWGLHGSYRLVVEADLPKADMLDSVTNAARIADHDGILLIYFVGHALYDGGTLYLAGSDANRSQPSTLLSIPELTEAAASSAAARKLLILDCCYSGAAAGSLKAEIQAVDEAAGWLLIAATDAVPARNARLDEEFTPFTAALLAAFEGSPGEGRSLSPNTVLAHAATLLEGEPRTNHAAWEDDPWLRNRRYRPPPVTRNVLATRPPASPFSGQRGLPGLLAWPERDARFVGRKRELHLGANRVVTGGVLTVTGPLKAGKDHFADQLIAEVRSRGAFDEEDLLLGLEIPIATAEEPVLESLSRALGEHLDERDAIEPAAMASLDGRRRRLVTSLMQQVGDRKLLIHIDCTRLGPDPAAVRAELDTLLEDPYFRRAVTVVKARTKLDLTGDGQLRDLPPIPLGELSDDEAVELLGNLLDAEQIELDGLDLKHEVLRRLNDPLVRLPGVLVNGVDGFIADHQLTDTGELVAGNLVDALLNRSVPTVLRALRDAGGLELRQPSPTGRRHGPLAVLICWALTEGLPVSHQVLQSADVGFRAQIEQLTDARVLRTEARDGAPSYGIGPASRNTLRLLLLVLLGVDESAEGMDSAGMATIRRTIGTLPGPEREASPDELDEALARAGTALQTTISQLIPDRVPELVQAVRWAVGWIDENAAGRLPRLRDALSVINAYDGDAVYLSVVPERSTSPVTVDAVESDLSPDTADLERLLAAAARLTVAARQQGMAAGILDGLVRAASEVADAIVACPADLVSYHLLKSVDATLFLAGRRLRSTTSLLAARERAADALYQGAVTAGASRTDRVLVVLSWLLNTAEAQVDAGRRDQARGTWGKAEEIFTLLPEARDTRQRMTRLQMEHRLGRLQARCADSHADRISGLRRAFARTETGLGLSTRADELALWCSRHIDTASVLALELRAADDQEAFVTGVLDQLTTAWQPHAPWPVAVRVAVWRFMHGTFRGLVETDRRLTAARRSLSLLLQGDAEEREGQQALLIAQVEAHLFLARTLRVNDQLQEALTEARRALSLAETGRDLSVSTAGGETAARAYLLWLQALRTVILWSPPRDAPGGARTQLKREAGIAQEWLRHQDGPMTRAHAVLDLWCMRTLWSEEGNLTVASAREGEDFSRLPRGIKEQRLEEAYRKRRRSLLGHERVYGPSIELCRMQVHLERQYQRWQSVIWRRNVDNSAVWELLRRAEDRWPHNPALVASIADFHRYIWEHGEAIAEYQKLVTMATNAHDRLRAVYGAVESAVTQAQYDNRLPGSKRQQMLTDARQLLDDEIQERSLPADFALLRHRVALELDEEVDWDRVDRVFDEIIGDDYSRNIGRYLTIRRYGSVFHRSVADQLSSEVRTQLRQLSHGGPVAEPADGDGVEQQDAMVVEDESSSMLGELLLENFTDVDLLQALGSIYLRRADLTEGQHDATAVAERTRRAFDCFDACRILQQDRTGKTPLVTKFLSGRAILLAAQASDDPDPFDWEAPSPHRNWIEYATSLLQVCKSSAVGGFGRVCNWHFKEANDVLTRLNRGEWPPR</sequence>
<evidence type="ECO:0000256" key="1">
    <source>
        <dbReference type="SAM" id="Coils"/>
    </source>
</evidence>
<accession>A0A0D0X291</accession>